<keyword evidence="4" id="KW-0812">Transmembrane</keyword>
<dbReference type="Gene3D" id="1.25.40.20">
    <property type="entry name" value="Ankyrin repeat-containing domain"/>
    <property type="match status" value="3"/>
</dbReference>
<dbReference type="SUPFAM" id="SSF48403">
    <property type="entry name" value="Ankyrin repeat"/>
    <property type="match status" value="1"/>
</dbReference>
<evidence type="ECO:0000313" key="6">
    <source>
        <dbReference type="EMBL" id="KAF6793448.1"/>
    </source>
</evidence>
<feature type="repeat" description="ANK" evidence="1">
    <location>
        <begin position="750"/>
        <end position="783"/>
    </location>
</feature>
<sequence length="1041" mass="115337">MRLINVKTGKLEEFHEKIPSYAILSHTWGPDHEEISFRDAQEGHTSKPGFGKVKFDGCCRQAKVDGLDYAWIDTCCIDKTNAVELSEAINSMFRWYQMADKCYAILADVSEEAGAVFHVEFRASRWFERGWTLQELVAPKELVFYNKWKSLGSKHQLAGVVAEVTGIPRPYLLGIAKLQDASVAQRMSWAANRTTKRREDMAYSLLGIFNVMIPMIYGEGDMAFIRLGKPRNEGKHIIGNALASSPANFAGSGMVVCGADYVPTIAVIGVSRGYLHARLPLHSAEDGQTYGLLNCRSGDDRKAVVGIPLCCVTPGDDSDEFMRPAGSKAIMIVGSDPARKPRPVRIHESFRYEDAPNYNRRYGFYIEVPSSRELDIIDVYPKERWESKTSFVFTGVDFSRDSAQRTWIKVRHTPSSSKDFVVSLALEVKESKPQARCHLMVASRDTTLGRIDEMQQSPDVVKHLLSQQAAGNRSVGLQVTLTEERLSADLIFVVRLAETVEPPEVTVDADAEMELMQYGTCLQKLFKEERHARPKLEAFSEIAQGKKAEIAHIEEMIQQVKRELREKEEKRQRLSHQLAGKREELDILTHDNASFRGLDEDIDKMVTKSRGLCAAFGEQRFSAWLDSMLDHLTETLRCDGLLRVNSMPDKTQRVFMKAVAHGNVAAMSFLRDHLNRLDFENNDGHDILCNAVCGKHLSTIRWVIENLRPDINHLDSFDHSALHQAAWQGFTEAARLLLGHGASVDLQTSWGRSSLHLAAGTRGNVETVRLLLDQGADIRKCSKDGSTPLSIAAWEGHVPIVELLLERGALTLATGTDGATPLWAAAGRGNVEVALLLLRHGSDIQAKTRDGDMALHAAAQQGYAKMVELLLDRGADIESTRKGGAMPLMVAAVNGRDDIVAMLLERGAALEPKDENGHTAILYAVCCEQKSGVLGLLIDHGADMNALDHHNWTPLDFAVGRGQSDAVRQLIERGADVSLETRAGETALQHAQALSKTLADEKKGAMLEIIKTLQAAVTARQKPPPPSSVEPRRKSKKSKRP</sequence>
<dbReference type="InterPro" id="IPR036770">
    <property type="entry name" value="Ankyrin_rpt-contain_sf"/>
</dbReference>
<feature type="repeat" description="ANK" evidence="1">
    <location>
        <begin position="717"/>
        <end position="749"/>
    </location>
</feature>
<dbReference type="PANTHER" id="PTHR10622">
    <property type="entry name" value="HET DOMAIN-CONTAINING PROTEIN"/>
    <property type="match status" value="1"/>
</dbReference>
<feature type="domain" description="Heterokaryon incompatibility" evidence="5">
    <location>
        <begin position="21"/>
        <end position="113"/>
    </location>
</feature>
<dbReference type="Pfam" id="PF12796">
    <property type="entry name" value="Ank_2"/>
    <property type="match status" value="2"/>
</dbReference>
<dbReference type="Pfam" id="PF00023">
    <property type="entry name" value="Ank"/>
    <property type="match status" value="1"/>
</dbReference>
<proteinExistence type="predicted"/>
<dbReference type="OrthoDB" id="194358at2759"/>
<protein>
    <submittedName>
        <fullName evidence="6">37s ribosomal protein rsm22</fullName>
    </submittedName>
</protein>
<keyword evidence="7" id="KW-1185">Reference proteome</keyword>
<keyword evidence="4" id="KW-1133">Transmembrane helix</keyword>
<evidence type="ECO:0000256" key="1">
    <source>
        <dbReference type="PROSITE-ProRule" id="PRU00023"/>
    </source>
</evidence>
<dbReference type="Pfam" id="PF13857">
    <property type="entry name" value="Ank_5"/>
    <property type="match status" value="1"/>
</dbReference>
<feature type="repeat" description="ANK" evidence="1">
    <location>
        <begin position="883"/>
        <end position="915"/>
    </location>
</feature>
<organism evidence="6 7">
    <name type="scientific">Colletotrichum musicola</name>
    <dbReference type="NCBI Taxonomy" id="2175873"/>
    <lineage>
        <taxon>Eukaryota</taxon>
        <taxon>Fungi</taxon>
        <taxon>Dikarya</taxon>
        <taxon>Ascomycota</taxon>
        <taxon>Pezizomycotina</taxon>
        <taxon>Sordariomycetes</taxon>
        <taxon>Hypocreomycetidae</taxon>
        <taxon>Glomerellales</taxon>
        <taxon>Glomerellaceae</taxon>
        <taxon>Colletotrichum</taxon>
        <taxon>Colletotrichum orchidearum species complex</taxon>
    </lineage>
</organism>
<feature type="repeat" description="ANK" evidence="1">
    <location>
        <begin position="850"/>
        <end position="882"/>
    </location>
</feature>
<feature type="repeat" description="ANK" evidence="1">
    <location>
        <begin position="916"/>
        <end position="949"/>
    </location>
</feature>
<dbReference type="EMBL" id="WIGM01001587">
    <property type="protein sequence ID" value="KAF6793448.1"/>
    <property type="molecule type" value="Genomic_DNA"/>
</dbReference>
<feature type="transmembrane region" description="Helical" evidence="4">
    <location>
        <begin position="201"/>
        <end position="217"/>
    </location>
</feature>
<keyword evidence="6" id="KW-0689">Ribosomal protein</keyword>
<evidence type="ECO:0000256" key="4">
    <source>
        <dbReference type="SAM" id="Phobius"/>
    </source>
</evidence>
<keyword evidence="2" id="KW-0175">Coiled coil</keyword>
<feature type="repeat" description="ANK" evidence="1">
    <location>
        <begin position="950"/>
        <end position="982"/>
    </location>
</feature>
<reference evidence="6" key="1">
    <citation type="journal article" date="2020" name="Phytopathology">
        <title>Genome Sequence Resources of Colletotrichum truncatum, C. plurivorum, C. musicola, and C. sojae: Four Species Pathogenic to Soybean (Glycine max).</title>
        <authorList>
            <person name="Rogerio F."/>
            <person name="Boufleur T.R."/>
            <person name="Ciampi-Guillardi M."/>
            <person name="Sukno S.A."/>
            <person name="Thon M.R."/>
            <person name="Massola Junior N.S."/>
            <person name="Baroncelli R."/>
        </authorList>
    </citation>
    <scope>NUCLEOTIDE SEQUENCE</scope>
    <source>
        <strain evidence="6">LFN0074</strain>
    </source>
</reference>
<dbReference type="Pfam" id="PF06985">
    <property type="entry name" value="HET"/>
    <property type="match status" value="1"/>
</dbReference>
<dbReference type="PANTHER" id="PTHR10622:SF10">
    <property type="entry name" value="HET DOMAIN-CONTAINING PROTEIN"/>
    <property type="match status" value="1"/>
</dbReference>
<dbReference type="SMART" id="SM00248">
    <property type="entry name" value="ANK"/>
    <property type="match status" value="9"/>
</dbReference>
<dbReference type="InterPro" id="IPR002110">
    <property type="entry name" value="Ankyrin_rpt"/>
</dbReference>
<keyword evidence="1" id="KW-0040">ANK repeat</keyword>
<dbReference type="PROSITE" id="PS50297">
    <property type="entry name" value="ANK_REP_REGION"/>
    <property type="match status" value="8"/>
</dbReference>
<keyword evidence="4" id="KW-0472">Membrane</keyword>
<dbReference type="AlphaFoldDB" id="A0A8H6IRW2"/>
<dbReference type="PROSITE" id="PS50088">
    <property type="entry name" value="ANK_REPEAT"/>
    <property type="match status" value="8"/>
</dbReference>
<dbReference type="Proteomes" id="UP000639643">
    <property type="component" value="Unassembled WGS sequence"/>
</dbReference>
<dbReference type="GO" id="GO:0005840">
    <property type="term" value="C:ribosome"/>
    <property type="evidence" value="ECO:0007669"/>
    <property type="project" value="UniProtKB-KW"/>
</dbReference>
<dbReference type="InterPro" id="IPR010730">
    <property type="entry name" value="HET"/>
</dbReference>
<comment type="caution">
    <text evidence="6">The sequence shown here is derived from an EMBL/GenBank/DDBJ whole genome shotgun (WGS) entry which is preliminary data.</text>
</comment>
<evidence type="ECO:0000259" key="5">
    <source>
        <dbReference type="Pfam" id="PF06985"/>
    </source>
</evidence>
<evidence type="ECO:0000256" key="3">
    <source>
        <dbReference type="SAM" id="MobiDB-lite"/>
    </source>
</evidence>
<dbReference type="PRINTS" id="PR01415">
    <property type="entry name" value="ANKYRIN"/>
</dbReference>
<gene>
    <name evidence="6" type="ORF">CMUS01_16082</name>
</gene>
<feature type="repeat" description="ANK" evidence="1">
    <location>
        <begin position="817"/>
        <end position="849"/>
    </location>
</feature>
<feature type="repeat" description="ANK" evidence="1">
    <location>
        <begin position="784"/>
        <end position="809"/>
    </location>
</feature>
<feature type="region of interest" description="Disordered" evidence="3">
    <location>
        <begin position="1016"/>
        <end position="1041"/>
    </location>
</feature>
<evidence type="ECO:0000313" key="7">
    <source>
        <dbReference type="Proteomes" id="UP000639643"/>
    </source>
</evidence>
<keyword evidence="6" id="KW-0687">Ribonucleoprotein</keyword>
<evidence type="ECO:0000256" key="2">
    <source>
        <dbReference type="SAM" id="Coils"/>
    </source>
</evidence>
<accession>A0A8H6IRW2</accession>
<name>A0A8H6IRW2_9PEZI</name>
<feature type="coiled-coil region" evidence="2">
    <location>
        <begin position="543"/>
        <end position="584"/>
    </location>
</feature>